<organism evidence="1 2">
    <name type="scientific">Candidatus Odyssella acanthamoebae</name>
    <dbReference type="NCBI Taxonomy" id="91604"/>
    <lineage>
        <taxon>Bacteria</taxon>
        <taxon>Pseudomonadati</taxon>
        <taxon>Pseudomonadota</taxon>
        <taxon>Alphaproteobacteria</taxon>
        <taxon>Holosporales</taxon>
        <taxon>Candidatus Paracaedibacteraceae</taxon>
        <taxon>Candidatus Odyssella</taxon>
    </lineage>
</organism>
<dbReference type="OrthoDB" id="8481494at2"/>
<dbReference type="KEGG" id="paca:ID47_09555"/>
<dbReference type="EMBL" id="CP008941">
    <property type="protein sequence ID" value="AIK96920.1"/>
    <property type="molecule type" value="Genomic_DNA"/>
</dbReference>
<gene>
    <name evidence="1" type="ORF">ID47_09555</name>
</gene>
<dbReference type="STRING" id="91604.ID47_09555"/>
<evidence type="ECO:0000313" key="2">
    <source>
        <dbReference type="Proteomes" id="UP000028926"/>
    </source>
</evidence>
<protein>
    <submittedName>
        <fullName evidence="1">Uncharacterized protein</fullName>
    </submittedName>
</protein>
<dbReference type="eggNOG" id="ENOG5032HT5">
    <property type="taxonomic scope" value="Bacteria"/>
</dbReference>
<dbReference type="RefSeq" id="WP_038465742.1">
    <property type="nucleotide sequence ID" value="NZ_CP008941.1"/>
</dbReference>
<reference evidence="1 2" key="1">
    <citation type="submission" date="2014-07" db="EMBL/GenBank/DDBJ databases">
        <title>Comparative genomic insights into amoeba endosymbionts belonging to the families of Holosporaceae and Candidatus Midichloriaceae within Rickettsiales.</title>
        <authorList>
            <person name="Wang Z."/>
            <person name="Wu M."/>
        </authorList>
    </citation>
    <scope>NUCLEOTIDE SEQUENCE [LARGE SCALE GENOMIC DNA]</scope>
    <source>
        <strain evidence="1">PRA3</strain>
    </source>
</reference>
<accession>A0A077B1X5</accession>
<sequence length="197" mass="22040">MPILVDIIMIGLLVGVIIHSARLSKSLANFKVLHSEMLPMMKDYARTLIETRTQMQELKNISSEVDHIITSRIPPALMIKNDLDFLVSRANELADHLEALVAKGRQQEFPIIKETLEKETRETTEKAQQPKVKKKLKPLAPFKLKATVADKVAPLPESIEPDILEEVSISPKKPALESFFSSKAVKKVTSKARTHAA</sequence>
<dbReference type="Proteomes" id="UP000028926">
    <property type="component" value="Chromosome"/>
</dbReference>
<evidence type="ECO:0000313" key="1">
    <source>
        <dbReference type="EMBL" id="AIK96920.1"/>
    </source>
</evidence>
<name>A0A077B1X5_9PROT</name>
<dbReference type="HOGENOM" id="CLU_1381913_0_0_5"/>
<keyword evidence="2" id="KW-1185">Reference proteome</keyword>
<proteinExistence type="predicted"/>
<dbReference type="AlphaFoldDB" id="A0A077B1X5"/>